<evidence type="ECO:0000313" key="2">
    <source>
        <dbReference type="Proteomes" id="UP001597183"/>
    </source>
</evidence>
<accession>A0ABW4A0P7</accession>
<dbReference type="EMBL" id="JBHTMK010000004">
    <property type="protein sequence ID" value="MFD1364267.1"/>
    <property type="molecule type" value="Genomic_DNA"/>
</dbReference>
<proteinExistence type="predicted"/>
<sequence>MTKMEAPYVTIAIFPEPGDDHVFETVCDLLLERGARPDGENHFIERRRRMYVDRSPRFDLAGPVEIVMSAGALDDPDTTRRETAAFARYLTGLLVAVVERTRPMYGGIGIEACLPTPSELREGVSPQGFVTDPFFVRADLLGSPALKETLAGEFRRSIECRAGTVFASWWPFVDGKESTPGGLSIWQTWAGGRLLGRVAARHIRKSGQ</sequence>
<evidence type="ECO:0000313" key="1">
    <source>
        <dbReference type="EMBL" id="MFD1364267.1"/>
    </source>
</evidence>
<keyword evidence="2" id="KW-1185">Reference proteome</keyword>
<gene>
    <name evidence="1" type="ORF">ACFQ5G_02795</name>
</gene>
<organism evidence="1 2">
    <name type="scientific">Actinoplanes sichuanensis</name>
    <dbReference type="NCBI Taxonomy" id="512349"/>
    <lineage>
        <taxon>Bacteria</taxon>
        <taxon>Bacillati</taxon>
        <taxon>Actinomycetota</taxon>
        <taxon>Actinomycetes</taxon>
        <taxon>Micromonosporales</taxon>
        <taxon>Micromonosporaceae</taxon>
        <taxon>Actinoplanes</taxon>
    </lineage>
</organism>
<dbReference type="RefSeq" id="WP_317793818.1">
    <property type="nucleotide sequence ID" value="NZ_AP028461.1"/>
</dbReference>
<dbReference type="Proteomes" id="UP001597183">
    <property type="component" value="Unassembled WGS sequence"/>
</dbReference>
<comment type="caution">
    <text evidence="1">The sequence shown here is derived from an EMBL/GenBank/DDBJ whole genome shotgun (WGS) entry which is preliminary data.</text>
</comment>
<name>A0ABW4A0P7_9ACTN</name>
<protein>
    <submittedName>
        <fullName evidence="1">Uncharacterized protein</fullName>
    </submittedName>
</protein>
<reference evidence="2" key="1">
    <citation type="journal article" date="2019" name="Int. J. Syst. Evol. Microbiol.">
        <title>The Global Catalogue of Microorganisms (GCM) 10K type strain sequencing project: providing services to taxonomists for standard genome sequencing and annotation.</title>
        <authorList>
            <consortium name="The Broad Institute Genomics Platform"/>
            <consortium name="The Broad Institute Genome Sequencing Center for Infectious Disease"/>
            <person name="Wu L."/>
            <person name="Ma J."/>
        </authorList>
    </citation>
    <scope>NUCLEOTIDE SEQUENCE [LARGE SCALE GENOMIC DNA]</scope>
    <source>
        <strain evidence="2">CCM 7526</strain>
    </source>
</reference>